<proteinExistence type="predicted"/>
<organism evidence="1">
    <name type="scientific">mine drainage metagenome</name>
    <dbReference type="NCBI Taxonomy" id="410659"/>
    <lineage>
        <taxon>unclassified sequences</taxon>
        <taxon>metagenomes</taxon>
        <taxon>ecological metagenomes</taxon>
    </lineage>
</organism>
<dbReference type="AlphaFoldDB" id="A0A1J5QSA5"/>
<reference evidence="1" key="1">
    <citation type="submission" date="2016-10" db="EMBL/GenBank/DDBJ databases">
        <title>Sequence of Gallionella enrichment culture.</title>
        <authorList>
            <person name="Poehlein A."/>
            <person name="Muehling M."/>
            <person name="Daniel R."/>
        </authorList>
    </citation>
    <scope>NUCLEOTIDE SEQUENCE</scope>
</reference>
<accession>A0A1J5QSA5</accession>
<gene>
    <name evidence="1" type="ORF">GALL_378910</name>
</gene>
<comment type="caution">
    <text evidence="1">The sequence shown here is derived from an EMBL/GenBank/DDBJ whole genome shotgun (WGS) entry which is preliminary data.</text>
</comment>
<dbReference type="EMBL" id="MLJW01001071">
    <property type="protein sequence ID" value="OIQ80363.1"/>
    <property type="molecule type" value="Genomic_DNA"/>
</dbReference>
<protein>
    <submittedName>
        <fullName evidence="1">Uncharacterized protein</fullName>
    </submittedName>
</protein>
<name>A0A1J5QSA5_9ZZZZ</name>
<evidence type="ECO:0000313" key="1">
    <source>
        <dbReference type="EMBL" id="OIQ80363.1"/>
    </source>
</evidence>
<sequence length="89" mass="9457">MKSTGTIDARYEALTKSLDGPTVQRLSDAVSRAAMRFAFASGAPGAQAVRLSKSIALDLARVEANRPKPSAETAFAALREIVTRPPSIR</sequence>